<dbReference type="Proteomes" id="UP001066276">
    <property type="component" value="Chromosome 8"/>
</dbReference>
<sequence>MRTPLNPEEPSRDELLSAIQGSRVALEGKIETAAVEINLLWADLRKVSDKVKVAEGSIVELQTEVGALGDVAMVGYEGQGGPGRTEGLGSVTHWASEEDSPDWRSRDAGRLVDAGTGGSAVDSHHRVEIQQDGTMAVVAADLVGGTAVERGLGVGGNPAVACL</sequence>
<dbReference type="EMBL" id="JANPWB010000012">
    <property type="protein sequence ID" value="KAJ1117805.1"/>
    <property type="molecule type" value="Genomic_DNA"/>
</dbReference>
<reference evidence="1" key="1">
    <citation type="journal article" date="2022" name="bioRxiv">
        <title>Sequencing and chromosome-scale assembly of the giantPleurodeles waltlgenome.</title>
        <authorList>
            <person name="Brown T."/>
            <person name="Elewa A."/>
            <person name="Iarovenko S."/>
            <person name="Subramanian E."/>
            <person name="Araus A.J."/>
            <person name="Petzold A."/>
            <person name="Susuki M."/>
            <person name="Suzuki K.-i.T."/>
            <person name="Hayashi T."/>
            <person name="Toyoda A."/>
            <person name="Oliveira C."/>
            <person name="Osipova E."/>
            <person name="Leigh N.D."/>
            <person name="Simon A."/>
            <person name="Yun M.H."/>
        </authorList>
    </citation>
    <scope>NUCLEOTIDE SEQUENCE</scope>
    <source>
        <strain evidence="1">20211129_DDA</strain>
        <tissue evidence="1">Liver</tissue>
    </source>
</reference>
<keyword evidence="2" id="KW-1185">Reference proteome</keyword>
<comment type="caution">
    <text evidence="1">The sequence shown here is derived from an EMBL/GenBank/DDBJ whole genome shotgun (WGS) entry which is preliminary data.</text>
</comment>
<proteinExistence type="predicted"/>
<evidence type="ECO:0000313" key="2">
    <source>
        <dbReference type="Proteomes" id="UP001066276"/>
    </source>
</evidence>
<protein>
    <submittedName>
        <fullName evidence="1">Uncharacterized protein</fullName>
    </submittedName>
</protein>
<accession>A0AAV7NS63</accession>
<evidence type="ECO:0000313" key="1">
    <source>
        <dbReference type="EMBL" id="KAJ1117805.1"/>
    </source>
</evidence>
<gene>
    <name evidence="1" type="ORF">NDU88_006001</name>
</gene>
<name>A0AAV7NS63_PLEWA</name>
<dbReference type="AlphaFoldDB" id="A0AAV7NS63"/>
<organism evidence="1 2">
    <name type="scientific">Pleurodeles waltl</name>
    <name type="common">Iberian ribbed newt</name>
    <dbReference type="NCBI Taxonomy" id="8319"/>
    <lineage>
        <taxon>Eukaryota</taxon>
        <taxon>Metazoa</taxon>
        <taxon>Chordata</taxon>
        <taxon>Craniata</taxon>
        <taxon>Vertebrata</taxon>
        <taxon>Euteleostomi</taxon>
        <taxon>Amphibia</taxon>
        <taxon>Batrachia</taxon>
        <taxon>Caudata</taxon>
        <taxon>Salamandroidea</taxon>
        <taxon>Salamandridae</taxon>
        <taxon>Pleurodelinae</taxon>
        <taxon>Pleurodeles</taxon>
    </lineage>
</organism>